<evidence type="ECO:0000313" key="3">
    <source>
        <dbReference type="Proteomes" id="UP001287286"/>
    </source>
</evidence>
<organism evidence="2 3">
    <name type="scientific">Purpureocillium lilacinum</name>
    <name type="common">Paecilomyces lilacinus</name>
    <dbReference type="NCBI Taxonomy" id="33203"/>
    <lineage>
        <taxon>Eukaryota</taxon>
        <taxon>Fungi</taxon>
        <taxon>Dikarya</taxon>
        <taxon>Ascomycota</taxon>
        <taxon>Pezizomycotina</taxon>
        <taxon>Sordariomycetes</taxon>
        <taxon>Hypocreomycetidae</taxon>
        <taxon>Hypocreales</taxon>
        <taxon>Ophiocordycipitaceae</taxon>
        <taxon>Purpureocillium</taxon>
    </lineage>
</organism>
<feature type="region of interest" description="Disordered" evidence="1">
    <location>
        <begin position="39"/>
        <end position="116"/>
    </location>
</feature>
<accession>A0ABR0CEG9</accession>
<feature type="region of interest" description="Disordered" evidence="1">
    <location>
        <begin position="238"/>
        <end position="308"/>
    </location>
</feature>
<feature type="compositionally biased region" description="Basic and acidic residues" evidence="1">
    <location>
        <begin position="254"/>
        <end position="263"/>
    </location>
</feature>
<gene>
    <name evidence="2" type="ORF">Purlil1_1255</name>
</gene>
<protein>
    <submittedName>
        <fullName evidence="2">Uncharacterized protein</fullName>
    </submittedName>
</protein>
<reference evidence="2 3" key="1">
    <citation type="journal article" date="2024" name="Microbiol. Resour. Announc.">
        <title>Genome annotations for the ascomycete fungi Trichoderma harzianum, Trichoderma aggressivum, and Purpureocillium lilacinum.</title>
        <authorList>
            <person name="Beijen E.P.W."/>
            <person name="Ohm R.A."/>
        </authorList>
    </citation>
    <scope>NUCLEOTIDE SEQUENCE [LARGE SCALE GENOMIC DNA]</scope>
    <source>
        <strain evidence="2 3">CBS 150709</strain>
    </source>
</reference>
<name>A0ABR0CEG9_PURLI</name>
<keyword evidence="3" id="KW-1185">Reference proteome</keyword>
<evidence type="ECO:0000313" key="2">
    <source>
        <dbReference type="EMBL" id="KAK4094650.1"/>
    </source>
</evidence>
<feature type="region of interest" description="Disordered" evidence="1">
    <location>
        <begin position="144"/>
        <end position="193"/>
    </location>
</feature>
<comment type="caution">
    <text evidence="2">The sequence shown here is derived from an EMBL/GenBank/DDBJ whole genome shotgun (WGS) entry which is preliminary data.</text>
</comment>
<proteinExistence type="predicted"/>
<dbReference type="EMBL" id="JAWRVI010000003">
    <property type="protein sequence ID" value="KAK4094650.1"/>
    <property type="molecule type" value="Genomic_DNA"/>
</dbReference>
<dbReference type="Proteomes" id="UP001287286">
    <property type="component" value="Unassembled WGS sequence"/>
</dbReference>
<evidence type="ECO:0000256" key="1">
    <source>
        <dbReference type="SAM" id="MobiDB-lite"/>
    </source>
</evidence>
<sequence>MGGDVQLGGLVGGAGETRVLKNQGFGKIRGAGGAAFTLARALRNQRPRSQLGQGRRENLPRTPSFWAPTDLQSCPGAPPPAQPSPAQAGPRSKTGPPNAARGPPASQPRSFWAGTSGHAASSVATARTSAAACTTCLHLGCTTTPNSRREFQPARQQPGLMGGGLVFPPRRRRATPAGTETSWRDSRASVEAPPSGLPYDGSSAPLFLASIACGQARTSPASRAPIPPAARSRLPALSSVVPGTHCGPGARGHIQADERHDKTAQASSLQPARRSITTDRPPLAFHRPGRSPRHLSPTTSGNHLAGRQVPGNALRSTAAGASVCGTQSTLAVLCYHVHLVIFFISGTQARARCHFSVFGQAVAAADAWASRWWTTGAA</sequence>